<dbReference type="RefSeq" id="WP_188956718.1">
    <property type="nucleotide sequence ID" value="NZ_BMIB01000004.1"/>
</dbReference>
<feature type="transmembrane region" description="Helical" evidence="1">
    <location>
        <begin position="47"/>
        <end position="72"/>
    </location>
</feature>
<dbReference type="Proteomes" id="UP000627292">
    <property type="component" value="Unassembled WGS sequence"/>
</dbReference>
<feature type="transmembrane region" description="Helical" evidence="1">
    <location>
        <begin position="113"/>
        <end position="136"/>
    </location>
</feature>
<keyword evidence="1" id="KW-1133">Transmembrane helix</keyword>
<keyword evidence="3" id="KW-1185">Reference proteome</keyword>
<proteinExistence type="predicted"/>
<reference evidence="2" key="1">
    <citation type="journal article" date="2014" name="Int. J. Syst. Evol. Microbiol.">
        <title>Complete genome sequence of Corynebacterium casei LMG S-19264T (=DSM 44701T), isolated from a smear-ripened cheese.</title>
        <authorList>
            <consortium name="US DOE Joint Genome Institute (JGI-PGF)"/>
            <person name="Walter F."/>
            <person name="Albersmeier A."/>
            <person name="Kalinowski J."/>
            <person name="Ruckert C."/>
        </authorList>
    </citation>
    <scope>NUCLEOTIDE SEQUENCE</scope>
    <source>
        <strain evidence="2">CGMCC 1.15290</strain>
    </source>
</reference>
<gene>
    <name evidence="2" type="ORF">GCM10011379_45630</name>
</gene>
<feature type="transmembrane region" description="Helical" evidence="1">
    <location>
        <begin position="7"/>
        <end position="27"/>
    </location>
</feature>
<comment type="caution">
    <text evidence="2">The sequence shown here is derived from an EMBL/GenBank/DDBJ whole genome shotgun (WGS) entry which is preliminary data.</text>
</comment>
<sequence>MKGVKRWLLMHDWIWSVAVAFLSYWFLNMGPSSVGGVAMEYYAINWIQALIATAGIMAGLFAVARIGLWFNLRKVHNYLWGKRYKVEESGIEYREYKLYSFEDFIKLKAWQKLLFASFWLVFFFSVAVIVFLRLLAAASVTPL</sequence>
<protein>
    <submittedName>
        <fullName evidence="2">Uncharacterized protein</fullName>
    </submittedName>
</protein>
<dbReference type="AlphaFoldDB" id="A0A917J3X1"/>
<evidence type="ECO:0000256" key="1">
    <source>
        <dbReference type="SAM" id="Phobius"/>
    </source>
</evidence>
<accession>A0A917J3X1</accession>
<keyword evidence="1" id="KW-0812">Transmembrane</keyword>
<name>A0A917J3X1_9BACT</name>
<evidence type="ECO:0000313" key="2">
    <source>
        <dbReference type="EMBL" id="GGH78164.1"/>
    </source>
</evidence>
<reference evidence="2" key="2">
    <citation type="submission" date="2020-09" db="EMBL/GenBank/DDBJ databases">
        <authorList>
            <person name="Sun Q."/>
            <person name="Zhou Y."/>
        </authorList>
    </citation>
    <scope>NUCLEOTIDE SEQUENCE</scope>
    <source>
        <strain evidence="2">CGMCC 1.15290</strain>
    </source>
</reference>
<dbReference type="EMBL" id="BMIB01000004">
    <property type="protein sequence ID" value="GGH78164.1"/>
    <property type="molecule type" value="Genomic_DNA"/>
</dbReference>
<evidence type="ECO:0000313" key="3">
    <source>
        <dbReference type="Proteomes" id="UP000627292"/>
    </source>
</evidence>
<organism evidence="2 3">
    <name type="scientific">Filimonas zeae</name>
    <dbReference type="NCBI Taxonomy" id="1737353"/>
    <lineage>
        <taxon>Bacteria</taxon>
        <taxon>Pseudomonadati</taxon>
        <taxon>Bacteroidota</taxon>
        <taxon>Chitinophagia</taxon>
        <taxon>Chitinophagales</taxon>
        <taxon>Chitinophagaceae</taxon>
        <taxon>Filimonas</taxon>
    </lineage>
</organism>
<keyword evidence="1" id="KW-0472">Membrane</keyword>